<reference evidence="1 2" key="1">
    <citation type="submission" date="2017-05" db="EMBL/GenBank/DDBJ databases">
        <authorList>
            <person name="Song R."/>
            <person name="Chenine A.L."/>
            <person name="Ruprecht R.M."/>
        </authorList>
    </citation>
    <scope>NUCLEOTIDE SEQUENCE [LARGE SCALE GENOMIC DNA]</scope>
    <source>
        <strain evidence="1 2">CECT 8663</strain>
    </source>
</reference>
<dbReference type="AlphaFoldDB" id="A0A238L2D3"/>
<protein>
    <submittedName>
        <fullName evidence="1">Uncharacterized protein</fullName>
    </submittedName>
</protein>
<sequence>MRLTKSILTASALALVAANPAISLAAHRPLKGAQS</sequence>
<accession>A0A238L2D3</accession>
<gene>
    <name evidence="1" type="ORF">PEV8663_04146</name>
</gene>
<proteinExistence type="predicted"/>
<name>A0A238L2D3_9RHOB</name>
<evidence type="ECO:0000313" key="1">
    <source>
        <dbReference type="EMBL" id="SMX49255.1"/>
    </source>
</evidence>
<dbReference type="Proteomes" id="UP000220836">
    <property type="component" value="Unassembled WGS sequence"/>
</dbReference>
<keyword evidence="2" id="KW-1185">Reference proteome</keyword>
<organism evidence="1 2">
    <name type="scientific">Pelagimonas varians</name>
    <dbReference type="NCBI Taxonomy" id="696760"/>
    <lineage>
        <taxon>Bacteria</taxon>
        <taxon>Pseudomonadati</taxon>
        <taxon>Pseudomonadota</taxon>
        <taxon>Alphaproteobacteria</taxon>
        <taxon>Rhodobacterales</taxon>
        <taxon>Roseobacteraceae</taxon>
        <taxon>Pelagimonas</taxon>
    </lineage>
</organism>
<evidence type="ECO:0000313" key="2">
    <source>
        <dbReference type="Proteomes" id="UP000220836"/>
    </source>
</evidence>
<dbReference type="EMBL" id="FXYH01000020">
    <property type="protein sequence ID" value="SMX49255.1"/>
    <property type="molecule type" value="Genomic_DNA"/>
</dbReference>